<organism evidence="2 3">
    <name type="scientific">Stylonychia lemnae</name>
    <name type="common">Ciliate</name>
    <dbReference type="NCBI Taxonomy" id="5949"/>
    <lineage>
        <taxon>Eukaryota</taxon>
        <taxon>Sar</taxon>
        <taxon>Alveolata</taxon>
        <taxon>Ciliophora</taxon>
        <taxon>Intramacronucleata</taxon>
        <taxon>Spirotrichea</taxon>
        <taxon>Stichotrichia</taxon>
        <taxon>Sporadotrichida</taxon>
        <taxon>Oxytrichidae</taxon>
        <taxon>Stylonychinae</taxon>
        <taxon>Stylonychia</taxon>
    </lineage>
</organism>
<evidence type="ECO:0000256" key="1">
    <source>
        <dbReference type="SAM" id="MobiDB-lite"/>
    </source>
</evidence>
<evidence type="ECO:0000313" key="2">
    <source>
        <dbReference type="EMBL" id="CDW87047.1"/>
    </source>
</evidence>
<feature type="compositionally biased region" description="Polar residues" evidence="1">
    <location>
        <begin position="546"/>
        <end position="555"/>
    </location>
</feature>
<name>A0A078B116_STYLE</name>
<proteinExistence type="predicted"/>
<keyword evidence="3" id="KW-1185">Reference proteome</keyword>
<evidence type="ECO:0000313" key="3">
    <source>
        <dbReference type="Proteomes" id="UP000039865"/>
    </source>
</evidence>
<feature type="region of interest" description="Disordered" evidence="1">
    <location>
        <begin position="665"/>
        <end position="710"/>
    </location>
</feature>
<feature type="compositionally biased region" description="Low complexity" evidence="1">
    <location>
        <begin position="394"/>
        <end position="405"/>
    </location>
</feature>
<protein>
    <submittedName>
        <fullName evidence="2">Uncharacterized protein</fullName>
    </submittedName>
</protein>
<feature type="region of interest" description="Disordered" evidence="1">
    <location>
        <begin position="384"/>
        <end position="408"/>
    </location>
</feature>
<feature type="region of interest" description="Disordered" evidence="1">
    <location>
        <begin position="767"/>
        <end position="797"/>
    </location>
</feature>
<sequence length="797" mass="91108">MQSKAETKPNSNNAYPILSKQTPRNSKNIVHLQGNDEQISQQNLLNSIEERNTDQVKVKQSFHQKQLMSKYQLNQRQSLPTMSELDQQSRQAGSKSQLNKIILKYGNQNKFENPILTEFDNSIDTQLGNGLVYQENFQTDRVQERLKVESKLVINTKQISAQLEKCQIQQFKIKRNVLQSAGVVGIDASIDQNCQSSIQSDYNHLAVTQDNRQKPSLDAVTTGINQISTKSSFNEQGYVEQIKNQRNLSIKAQLKQIKKPKKNTHGIYADEYNLRERSVYDPQRQFEISPQASAMRNTVHGAGGFFEQRKQKINIRSGSNNPNGIEKFQAQQYSIKKNTNKLSLDSKNTQHIYQQNQAPSGLPALSKTGVNFFNNANDTYSPNFENERKASKNSQFYQSQQQQQFGISSRKEQRSSIYGNMHQIQKPSPLSNFQNETSQVAPSSSMNGYQTFTNFMYNNQNLIIDKNNPIKGVNLHRNDVQTRQHQANPNRKYKIRFQINTKNDVQIDQNMMQTDHKENLNLLFYDFNNGAKQAQTKTNNHEQQEANDQQDVNPQEISNGQFYNIMMSNTGNNFYSRFGDRLPTREVKSRRARVNVGTAKSINRGLSIGPTKNYDSNLIQIEEGKQGGKHGKVASQSPRDLIGQAGIANSQNIVNHINSLSKKQRFQQYSTPKQSNNSIGTVPGSGGQIVKTQSSRKNQRHQSNQPQQEQWYQINNRAIGEQDEDRYLENESDFSTQDAKNSKNNQLLNNVRDSALGIDQMKQSKIRNINGSSSKRNKMSPSYRRSQLDNVKYEQQF</sequence>
<feature type="region of interest" description="Disordered" evidence="1">
    <location>
        <begin position="534"/>
        <end position="555"/>
    </location>
</feature>
<feature type="region of interest" description="Disordered" evidence="1">
    <location>
        <begin position="1"/>
        <end position="24"/>
    </location>
</feature>
<dbReference type="AlphaFoldDB" id="A0A078B116"/>
<feature type="compositionally biased region" description="Polar residues" evidence="1">
    <location>
        <begin position="665"/>
        <end position="680"/>
    </location>
</feature>
<accession>A0A078B116</accession>
<gene>
    <name evidence="2" type="primary">Contig8518.g9090</name>
    <name evidence="2" type="ORF">STYLEM_16149</name>
</gene>
<dbReference type="Proteomes" id="UP000039865">
    <property type="component" value="Unassembled WGS sequence"/>
</dbReference>
<feature type="compositionally biased region" description="Polar residues" evidence="1">
    <location>
        <begin position="690"/>
        <end position="710"/>
    </location>
</feature>
<dbReference type="InParanoid" id="A0A078B116"/>
<dbReference type="EMBL" id="CCKQ01015240">
    <property type="protein sequence ID" value="CDW87047.1"/>
    <property type="molecule type" value="Genomic_DNA"/>
</dbReference>
<reference evidence="2 3" key="1">
    <citation type="submission" date="2014-06" db="EMBL/GenBank/DDBJ databases">
        <authorList>
            <person name="Swart Estienne"/>
        </authorList>
    </citation>
    <scope>NUCLEOTIDE SEQUENCE [LARGE SCALE GENOMIC DNA]</scope>
    <source>
        <strain evidence="2 3">130c</strain>
    </source>
</reference>